<dbReference type="GeneID" id="68289996"/>
<proteinExistence type="predicted"/>
<dbReference type="EMBL" id="BOLY01000003">
    <property type="protein sequence ID" value="GIZ41105.1"/>
    <property type="molecule type" value="Genomic_DNA"/>
</dbReference>
<protein>
    <submittedName>
        <fullName evidence="1">Uncharacterized protein</fullName>
    </submittedName>
</protein>
<name>A0A9P3CIK3_9PEZI</name>
<comment type="caution">
    <text evidence="1">The sequence shown here is derived from an EMBL/GenBank/DDBJ whole genome shotgun (WGS) entry which is preliminary data.</text>
</comment>
<keyword evidence="2" id="KW-1185">Reference proteome</keyword>
<evidence type="ECO:0000313" key="1">
    <source>
        <dbReference type="EMBL" id="GIZ41105.1"/>
    </source>
</evidence>
<reference evidence="1 2" key="1">
    <citation type="submission" date="2021-01" db="EMBL/GenBank/DDBJ databases">
        <title>Cercospora kikuchii MAFF 305040 whole genome shotgun sequence.</title>
        <authorList>
            <person name="Kashiwa T."/>
            <person name="Suzuki T."/>
        </authorList>
    </citation>
    <scope>NUCLEOTIDE SEQUENCE [LARGE SCALE GENOMIC DNA]</scope>
    <source>
        <strain evidence="1 2">MAFF 305040</strain>
    </source>
</reference>
<accession>A0A9P3CIK3</accession>
<dbReference type="Proteomes" id="UP000825890">
    <property type="component" value="Unassembled WGS sequence"/>
</dbReference>
<dbReference type="RefSeq" id="XP_044655592.1">
    <property type="nucleotide sequence ID" value="XM_044799657.1"/>
</dbReference>
<gene>
    <name evidence="1" type="ORF">CKM354_000442100</name>
</gene>
<evidence type="ECO:0000313" key="2">
    <source>
        <dbReference type="Proteomes" id="UP000825890"/>
    </source>
</evidence>
<sequence>MAIDKYDKDDGAGCGNDAMNSGDAHCASLKLRQHLNKLPQELYDEIYDLTFTAESRIRVYTQDGSWLASLRRPSPGVFSDRDATFPGEFPPGFPVPSKDISKRDIILNEQLPPILQANRADRNAFSLTFFGERDSDWEISESAKIPISALDRIITFNEFSPLLHVDRASRQKFAESFFGNKHSIFVFWHMFRWTEHDKLRVLKNYVPLMKDIRFGVPRDSYKTTLSMADDLRRYVFRGIGNRYVLISNEEIEELVRERIGKIEEGGVAGAS</sequence>
<dbReference type="AlphaFoldDB" id="A0A9P3CIK3"/>
<organism evidence="1 2">
    <name type="scientific">Cercospora kikuchii</name>
    <dbReference type="NCBI Taxonomy" id="84275"/>
    <lineage>
        <taxon>Eukaryota</taxon>
        <taxon>Fungi</taxon>
        <taxon>Dikarya</taxon>
        <taxon>Ascomycota</taxon>
        <taxon>Pezizomycotina</taxon>
        <taxon>Dothideomycetes</taxon>
        <taxon>Dothideomycetidae</taxon>
        <taxon>Mycosphaerellales</taxon>
        <taxon>Mycosphaerellaceae</taxon>
        <taxon>Cercospora</taxon>
    </lineage>
</organism>